<evidence type="ECO:0000313" key="1">
    <source>
        <dbReference type="EMBL" id="KAF5951297.1"/>
    </source>
</evidence>
<gene>
    <name evidence="1" type="ORF">HYC85_009241</name>
</gene>
<dbReference type="Proteomes" id="UP000593564">
    <property type="component" value="Unassembled WGS sequence"/>
</dbReference>
<reference evidence="2" key="1">
    <citation type="journal article" date="2020" name="Nat. Commun.">
        <title>Genome assembly of wild tea tree DASZ reveals pedigree and selection history of tea varieties.</title>
        <authorList>
            <person name="Zhang W."/>
            <person name="Zhang Y."/>
            <person name="Qiu H."/>
            <person name="Guo Y."/>
            <person name="Wan H."/>
            <person name="Zhang X."/>
            <person name="Scossa F."/>
            <person name="Alseekh S."/>
            <person name="Zhang Q."/>
            <person name="Wang P."/>
            <person name="Xu L."/>
            <person name="Schmidt M.H."/>
            <person name="Jia X."/>
            <person name="Li D."/>
            <person name="Zhu A."/>
            <person name="Guo F."/>
            <person name="Chen W."/>
            <person name="Ni D."/>
            <person name="Usadel B."/>
            <person name="Fernie A.R."/>
            <person name="Wen W."/>
        </authorList>
    </citation>
    <scope>NUCLEOTIDE SEQUENCE [LARGE SCALE GENOMIC DNA]</scope>
    <source>
        <strain evidence="2">cv. G240</strain>
    </source>
</reference>
<comment type="caution">
    <text evidence="1">The sequence shown here is derived from an EMBL/GenBank/DDBJ whole genome shotgun (WGS) entry which is preliminary data.</text>
</comment>
<dbReference type="EMBL" id="JACBKZ010000004">
    <property type="protein sequence ID" value="KAF5951297.1"/>
    <property type="molecule type" value="Genomic_DNA"/>
</dbReference>
<name>A0A7J7HFN5_CAMSI</name>
<keyword evidence="2" id="KW-1185">Reference proteome</keyword>
<protein>
    <submittedName>
        <fullName evidence="1">Uncharacterized protein</fullName>
    </submittedName>
</protein>
<accession>A0A7J7HFN5</accession>
<reference evidence="1 2" key="2">
    <citation type="submission" date="2020-07" db="EMBL/GenBank/DDBJ databases">
        <title>Genome assembly of wild tea tree DASZ reveals pedigree and selection history of tea varieties.</title>
        <authorList>
            <person name="Zhang W."/>
        </authorList>
    </citation>
    <scope>NUCLEOTIDE SEQUENCE [LARGE SCALE GENOMIC DNA]</scope>
    <source>
        <strain evidence="2">cv. G240</strain>
        <tissue evidence="1">Leaf</tissue>
    </source>
</reference>
<dbReference type="AlphaFoldDB" id="A0A7J7HFN5"/>
<evidence type="ECO:0000313" key="2">
    <source>
        <dbReference type="Proteomes" id="UP000593564"/>
    </source>
</evidence>
<proteinExistence type="predicted"/>
<sequence length="57" mass="6500">MLFSQRDKGPLKGDSTFDFFSAQYSIISSSHHKNTAIFETAKTFFTEKKLTTSLLCF</sequence>
<organism evidence="1 2">
    <name type="scientific">Camellia sinensis</name>
    <name type="common">Tea plant</name>
    <name type="synonym">Thea sinensis</name>
    <dbReference type="NCBI Taxonomy" id="4442"/>
    <lineage>
        <taxon>Eukaryota</taxon>
        <taxon>Viridiplantae</taxon>
        <taxon>Streptophyta</taxon>
        <taxon>Embryophyta</taxon>
        <taxon>Tracheophyta</taxon>
        <taxon>Spermatophyta</taxon>
        <taxon>Magnoliopsida</taxon>
        <taxon>eudicotyledons</taxon>
        <taxon>Gunneridae</taxon>
        <taxon>Pentapetalae</taxon>
        <taxon>asterids</taxon>
        <taxon>Ericales</taxon>
        <taxon>Theaceae</taxon>
        <taxon>Camellia</taxon>
    </lineage>
</organism>